<sequence>MFVRLRCVTSCAGVPAAALTVLVAVLATACSPSPAAEVVETPYAGGQHTTTSVDYPQTPPVGGPHDPQWADCTGTVYPAPIRPENAVHSLEHGAVWITYDPDRVDGDDLAVLVGLVEGQQATMLSPYPDQPTPISLQAWGHQLALEELDAGAAEDFLTTYRLAPDVAPEPGASCEMPAFLDAPLAPGDPSAYA</sequence>
<accession>A0A6J7IXB3</accession>
<gene>
    <name evidence="1" type="ORF">UFOPK3609_02202</name>
</gene>
<name>A0A6J7IXB3_9ZZZZ</name>
<dbReference type="AlphaFoldDB" id="A0A6J7IXB3"/>
<dbReference type="PROSITE" id="PS51257">
    <property type="entry name" value="PROKAR_LIPOPROTEIN"/>
    <property type="match status" value="1"/>
</dbReference>
<dbReference type="EMBL" id="CAFBMQ010000450">
    <property type="protein sequence ID" value="CAB4935773.1"/>
    <property type="molecule type" value="Genomic_DNA"/>
</dbReference>
<organism evidence="1">
    <name type="scientific">freshwater metagenome</name>
    <dbReference type="NCBI Taxonomy" id="449393"/>
    <lineage>
        <taxon>unclassified sequences</taxon>
        <taxon>metagenomes</taxon>
        <taxon>ecological metagenomes</taxon>
    </lineage>
</organism>
<evidence type="ECO:0000313" key="1">
    <source>
        <dbReference type="EMBL" id="CAB4935773.1"/>
    </source>
</evidence>
<dbReference type="InterPro" id="IPR021454">
    <property type="entry name" value="DUF3105"/>
</dbReference>
<protein>
    <submittedName>
        <fullName evidence="1">Unannotated protein</fullName>
    </submittedName>
</protein>
<proteinExistence type="predicted"/>
<reference evidence="1" key="1">
    <citation type="submission" date="2020-05" db="EMBL/GenBank/DDBJ databases">
        <authorList>
            <person name="Chiriac C."/>
            <person name="Salcher M."/>
            <person name="Ghai R."/>
            <person name="Kavagutti S V."/>
        </authorList>
    </citation>
    <scope>NUCLEOTIDE SEQUENCE</scope>
</reference>
<dbReference type="Pfam" id="PF11303">
    <property type="entry name" value="DUF3105"/>
    <property type="match status" value="1"/>
</dbReference>